<keyword evidence="3" id="KW-1185">Reference proteome</keyword>
<sequence length="251" mass="24984">MRAVAGVPSAQLVPSRRSVVSLSRRLSTCCAAAIAAVALSSGVPAHAAPAAPAAVENPLLRGAAAPGDLLGAYQSAVEVLRGLGIDPFFYPTAAAFCGDGPLGLLPAAAGAVPGPWPKTGLNLPGLDLSAVKSGQTLFAFVPYGMGPDSGATAGLQVAWLNVSTGRAGMAAMGPLADVIGAMIPPEVPAQWRPIAEQALRNLFAAALPVGGIRAVPVDTGKGTVLAAVFGSVRNGDRDCFFLPTVGLTTVG</sequence>
<proteinExistence type="predicted"/>
<gene>
    <name evidence="2" type="ordered locus">NFA_17490</name>
</gene>
<organism evidence="2 3">
    <name type="scientific">Nocardia farcinica (strain IFM 10152)</name>
    <dbReference type="NCBI Taxonomy" id="247156"/>
    <lineage>
        <taxon>Bacteria</taxon>
        <taxon>Bacillati</taxon>
        <taxon>Actinomycetota</taxon>
        <taxon>Actinomycetes</taxon>
        <taxon>Mycobacteriales</taxon>
        <taxon>Nocardiaceae</taxon>
        <taxon>Nocardia</taxon>
    </lineage>
</organism>
<dbReference type="KEGG" id="nfa:NFA_17490"/>
<dbReference type="eggNOG" id="ENOG5033T5F">
    <property type="taxonomic scope" value="Bacteria"/>
</dbReference>
<dbReference type="Proteomes" id="UP000006820">
    <property type="component" value="Chromosome"/>
</dbReference>
<feature type="signal peptide" evidence="1">
    <location>
        <begin position="1"/>
        <end position="47"/>
    </location>
</feature>
<dbReference type="HOGENOM" id="CLU_071019_1_0_11"/>
<name>Q5YYZ6_NOCFA</name>
<protein>
    <submittedName>
        <fullName evidence="2">Uncharacterized protein</fullName>
    </submittedName>
</protein>
<evidence type="ECO:0000313" key="2">
    <source>
        <dbReference type="EMBL" id="BAD56595.1"/>
    </source>
</evidence>
<feature type="chain" id="PRO_5004264914" evidence="1">
    <location>
        <begin position="48"/>
        <end position="251"/>
    </location>
</feature>
<dbReference type="STRING" id="247156.NFA_17490"/>
<evidence type="ECO:0000313" key="3">
    <source>
        <dbReference type="Proteomes" id="UP000006820"/>
    </source>
</evidence>
<keyword evidence="1" id="KW-0732">Signal</keyword>
<reference evidence="2 3" key="1">
    <citation type="journal article" date="2004" name="Proc. Natl. Acad. Sci. U.S.A.">
        <title>The complete genomic sequence of Nocardia farcinica IFM 10152.</title>
        <authorList>
            <person name="Ishikawa J."/>
            <person name="Yamashita A."/>
            <person name="Mikami Y."/>
            <person name="Hoshino Y."/>
            <person name="Kurita H."/>
            <person name="Hotta K."/>
            <person name="Shiba T."/>
            <person name="Hattori M."/>
        </authorList>
    </citation>
    <scope>NUCLEOTIDE SEQUENCE [LARGE SCALE GENOMIC DNA]</scope>
    <source>
        <strain evidence="2 3">IFM 10152</strain>
    </source>
</reference>
<accession>Q5YYZ6</accession>
<evidence type="ECO:0000256" key="1">
    <source>
        <dbReference type="SAM" id="SignalP"/>
    </source>
</evidence>
<dbReference type="AlphaFoldDB" id="Q5YYZ6"/>
<dbReference type="EMBL" id="AP006618">
    <property type="protein sequence ID" value="BAD56595.1"/>
    <property type="molecule type" value="Genomic_DNA"/>
</dbReference>